<dbReference type="SUPFAM" id="SSF52151">
    <property type="entry name" value="FabD/lysophospholipase-like"/>
    <property type="match status" value="1"/>
</dbReference>
<evidence type="ECO:0000256" key="2">
    <source>
        <dbReference type="ARBA" id="ARBA00022553"/>
    </source>
</evidence>
<dbReference type="InterPro" id="IPR016035">
    <property type="entry name" value="Acyl_Trfase/lysoPLipase"/>
</dbReference>
<dbReference type="PROSITE" id="PS52004">
    <property type="entry name" value="KS3_2"/>
    <property type="match status" value="1"/>
</dbReference>
<dbReference type="InterPro" id="IPR018201">
    <property type="entry name" value="Ketoacyl_synth_AS"/>
</dbReference>
<evidence type="ECO:0000256" key="1">
    <source>
        <dbReference type="ARBA" id="ARBA00022450"/>
    </source>
</evidence>
<dbReference type="SUPFAM" id="SSF47336">
    <property type="entry name" value="ACP-like"/>
    <property type="match status" value="1"/>
</dbReference>
<name>A0A226F4H2_FOLCA</name>
<dbReference type="GO" id="GO:0004312">
    <property type="term" value="F:fatty acid synthase activity"/>
    <property type="evidence" value="ECO:0007669"/>
    <property type="project" value="TreeGrafter"/>
</dbReference>
<evidence type="ECO:0000259" key="4">
    <source>
        <dbReference type="PROSITE" id="PS50075"/>
    </source>
</evidence>
<dbReference type="InterPro" id="IPR036736">
    <property type="entry name" value="ACP-like_sf"/>
</dbReference>
<dbReference type="CDD" id="cd00833">
    <property type="entry name" value="PKS"/>
    <property type="match status" value="1"/>
</dbReference>
<dbReference type="InterPro" id="IPR050091">
    <property type="entry name" value="PKS_NRPS_Biosynth_Enz"/>
</dbReference>
<gene>
    <name evidence="6" type="ORF">Fcan01_00871</name>
</gene>
<proteinExistence type="predicted"/>
<dbReference type="GO" id="GO:0006633">
    <property type="term" value="P:fatty acid biosynthetic process"/>
    <property type="evidence" value="ECO:0007669"/>
    <property type="project" value="InterPro"/>
</dbReference>
<dbReference type="Pfam" id="PF00698">
    <property type="entry name" value="Acyl_transf_1"/>
    <property type="match status" value="1"/>
</dbReference>
<organism evidence="6 7">
    <name type="scientific">Folsomia candida</name>
    <name type="common">Springtail</name>
    <dbReference type="NCBI Taxonomy" id="158441"/>
    <lineage>
        <taxon>Eukaryota</taxon>
        <taxon>Metazoa</taxon>
        <taxon>Ecdysozoa</taxon>
        <taxon>Arthropoda</taxon>
        <taxon>Hexapoda</taxon>
        <taxon>Collembola</taxon>
        <taxon>Entomobryomorpha</taxon>
        <taxon>Isotomoidea</taxon>
        <taxon>Isotomidae</taxon>
        <taxon>Proisotominae</taxon>
        <taxon>Folsomia</taxon>
    </lineage>
</organism>
<dbReference type="Gene3D" id="3.40.366.10">
    <property type="entry name" value="Malonyl-Coenzyme A Acyl Carrier Protein, domain 2"/>
    <property type="match status" value="1"/>
</dbReference>
<dbReference type="InterPro" id="IPR001227">
    <property type="entry name" value="Ac_transferase_dom_sf"/>
</dbReference>
<keyword evidence="3" id="KW-0808">Transferase</keyword>
<dbReference type="PROSITE" id="PS00606">
    <property type="entry name" value="KS3_1"/>
    <property type="match status" value="1"/>
</dbReference>
<dbReference type="SMART" id="SM00827">
    <property type="entry name" value="PKS_AT"/>
    <property type="match status" value="1"/>
</dbReference>
<evidence type="ECO:0000259" key="5">
    <source>
        <dbReference type="PROSITE" id="PS52004"/>
    </source>
</evidence>
<dbReference type="Gene3D" id="3.30.300.30">
    <property type="match status" value="1"/>
</dbReference>
<dbReference type="InterPro" id="IPR006162">
    <property type="entry name" value="Ppantetheine_attach_site"/>
</dbReference>
<evidence type="ECO:0000313" key="7">
    <source>
        <dbReference type="Proteomes" id="UP000198287"/>
    </source>
</evidence>
<dbReference type="Gene3D" id="3.30.559.30">
    <property type="entry name" value="Nonribosomal peptide synthetase, condensation domain"/>
    <property type="match status" value="1"/>
</dbReference>
<dbReference type="InterPro" id="IPR014043">
    <property type="entry name" value="Acyl_transferase_dom"/>
</dbReference>
<dbReference type="Pfam" id="PF02801">
    <property type="entry name" value="Ketoacyl-synt_C"/>
    <property type="match status" value="1"/>
</dbReference>
<dbReference type="InterPro" id="IPR014031">
    <property type="entry name" value="Ketoacyl_synth_C"/>
</dbReference>
<evidence type="ECO:0000313" key="6">
    <source>
        <dbReference type="EMBL" id="OXA64324.1"/>
    </source>
</evidence>
<dbReference type="Pfam" id="PF00109">
    <property type="entry name" value="ketoacyl-synt"/>
    <property type="match status" value="1"/>
</dbReference>
<comment type="caution">
    <text evidence="6">The sequence shown here is derived from an EMBL/GenBank/DDBJ whole genome shotgun (WGS) entry which is preliminary data.</text>
</comment>
<dbReference type="PROSITE" id="PS00012">
    <property type="entry name" value="PHOSPHOPANTETHEINE"/>
    <property type="match status" value="1"/>
</dbReference>
<dbReference type="InterPro" id="IPR000873">
    <property type="entry name" value="AMP-dep_synth/lig_dom"/>
</dbReference>
<dbReference type="OrthoDB" id="329835at2759"/>
<dbReference type="Gene3D" id="3.30.70.250">
    <property type="entry name" value="Malonyl-CoA ACP transacylase, ACP-binding"/>
    <property type="match status" value="1"/>
</dbReference>
<keyword evidence="7" id="KW-1185">Reference proteome</keyword>
<dbReference type="SUPFAM" id="SSF52777">
    <property type="entry name" value="CoA-dependent acyltransferases"/>
    <property type="match status" value="1"/>
</dbReference>
<dbReference type="GO" id="GO:0004315">
    <property type="term" value="F:3-oxoacyl-[acyl-carrier-protein] synthase activity"/>
    <property type="evidence" value="ECO:0007669"/>
    <property type="project" value="InterPro"/>
</dbReference>
<dbReference type="SUPFAM" id="SSF53901">
    <property type="entry name" value="Thiolase-like"/>
    <property type="match status" value="1"/>
</dbReference>
<dbReference type="Gene3D" id="3.40.47.10">
    <property type="match status" value="1"/>
</dbReference>
<dbReference type="InterPro" id="IPR009081">
    <property type="entry name" value="PP-bd_ACP"/>
</dbReference>
<sequence>MEATQIMERTHISLPRQLQQAITNPDVQFKVAFSQLESELEQRFKNTADFETFLNIRDIKNGETSVKTIDQLVHLDLQKVSDLFKISREEFFLSSFLITLRRYLGQNEVSLCLKVANNTAFLLPVVTTFDMNMNVSEFFAFLKTEIVFFKNFQEFGFPEFFEKLGIHFEDTVCHLFSYNPGQQGATKSVPFELQVYDDLNGNGTRISLSWQESVLEEKVAHFFLLNFINCCKIMENLEELGSLKELDIISQQEKDLIKSFTFREAKNPQGYTPLMTIFAKNVGLNPNKVAIYETHQHFTYAQLDQVSTNVGANLIAKFGQENISSLPIVLVMEKNFSCVATVLGIWKVGGHFVPIDGSLQEKLHQLGAKDKYLGIVTNLRVEQLKEEANQWEIVKYEDLMMSRNEVKLGENLAGELTPAYMAMTSGSTGPPKKWICSHGGLFRLILAAREEFDLTEETILLQWVPFSFDVFILDLTKALFCSNGSLAMVSSSERLNLDINFSLISSHGVNYVEMTPEFALFALQEKPGLMSSVTTLSLGGDTLSWKTLSAIQKLLPVSTKIYNCYGITEATIESAAYEVGVGKMKNSSRHVPIGRPLRGIGPVSIVDSVTLLPVPVGCVGRLAISGDTVAQKGGQDEEEGASMLMLSEGTRTILTGDSVAWMADGNIDFRRRDESQIKVGGLRINPGELERGILQVAENVEAVIPLTIEAANRGGDILAAAVQISNKVSGIETLLQERLRNILPYYMVPQVILAMPNFPLTPNGKVDKKLVKSMIKAEYQGRMGGKVEIRKRSQETMEEFLVKSLAQVTGRALASISTTLNLRDQGFTSLELIKFSNILLTGKVENFTGIADLFTSPTLSLLAEKLNTNKVSKEAAMTKSKPSQHEDDDEDDHICIVGVAFRLPSDISTIPAFWTSVSAGESHVGPFPPSRSDQVLTRMTTPFTSPAVSASFFPSVDSFDHEFFKIAQNEAKHMCPEQRMFLEVGTEALLDSGYDLGAIDNASIAVYATASDIEYGVIDQALDGVAVVGRQSSVVPSRLSYTYNLKGGNYVVDTACSAALAVVEQAVKDLKNHRCDAAVVGGANIYLYPAKDGLMGTNLIHSPTSECRAFDDTSDGTVSGEGVFAYVLKRESDAKRAGDQIYCKILACCSNSVGRGNGITAPTVDSQVEVIQDTMTAAGVTIDDVDLLETHGTGTILGDQIELCALTTVFSGRKEPLVIGVVKPNFGHLDMVAGFLGILKAMCSLEFNESPKFRYLKKPSKYLDQTRFNMGSKQVNKNERKFESIAGVSAYGLSGTNCHAIISLEARHREIEQNSRDKFHFLLPLDPNNRVGFEEQCHVFSKYIKFYVQTGKQVSLGDVCATQILNLTRTGKEGEKKVEIAVIAANSGDEIVKKLDALHSGVVVIGAAEKKMLDKGEMLQFLPETYKRAPAFPKFIFKNYKHWLNPVKQEEKIREPASFKDMVHFLQDKTNEFHALTEMAHKLEDMMQKLAISVMSDFASGGGRKNGTRVECLPMPEIKVQKISKEENNFSAEKAEDTFSMEDITFAKTLRIICKIWEDCLGTDEIEESSIFRDLGGDSLLTVQMTKLVSEAFSVKVKAAEAFASPTLENFTAHVFNLISSLCSTPLEDSRYLGMPQKMILFPGQGSQKVGMCSSLNSPAAMDIFSKAEAITGIDILTRCGQPDSFNSTEFVQIALFVGSMAQIAHLKAESPHILDGIRVVGGLSVGEFAALVFADAIDFKDALEIVQLRGRAMEAQVSVEKTGMVSVFGVTRDKFEPWLKNNFPAVKFSTFLGDAQFAVGGRIEDCKALVDLLMSEPLKEQLGVIDARLLRVAGAFHTHFMNSAAETTARLIDDLTIRYPKVGIVMNADGQVAINKEDIRFNLKRQTANEVMWKDSMITAYEMGVRKFVEVSPSSVLTPILKGRIKGIGKSETSLIRF</sequence>
<dbReference type="OMA" id="QIMERTH"/>
<dbReference type="PANTHER" id="PTHR43775:SF37">
    <property type="entry name" value="SI:DKEY-61P9.11"/>
    <property type="match status" value="1"/>
</dbReference>
<dbReference type="EMBL" id="LNIX01000001">
    <property type="protein sequence ID" value="OXA64324.1"/>
    <property type="molecule type" value="Genomic_DNA"/>
</dbReference>
<dbReference type="Pfam" id="PF00501">
    <property type="entry name" value="AMP-binding"/>
    <property type="match status" value="1"/>
</dbReference>
<dbReference type="Gene3D" id="1.10.1200.10">
    <property type="entry name" value="ACP-like"/>
    <property type="match status" value="1"/>
</dbReference>
<dbReference type="InterPro" id="IPR042099">
    <property type="entry name" value="ANL_N_sf"/>
</dbReference>
<feature type="domain" description="Carrier" evidence="4">
    <location>
        <begin position="1544"/>
        <end position="1619"/>
    </location>
</feature>
<dbReference type="SUPFAM" id="SSF56801">
    <property type="entry name" value="Acetyl-CoA synthetase-like"/>
    <property type="match status" value="1"/>
</dbReference>
<dbReference type="InterPro" id="IPR014030">
    <property type="entry name" value="Ketoacyl_synth_N"/>
</dbReference>
<reference evidence="6 7" key="1">
    <citation type="submission" date="2015-12" db="EMBL/GenBank/DDBJ databases">
        <title>The genome of Folsomia candida.</title>
        <authorList>
            <person name="Faddeeva A."/>
            <person name="Derks M.F."/>
            <person name="Anvar Y."/>
            <person name="Smit S."/>
            <person name="Van Straalen N."/>
            <person name="Roelofs D."/>
        </authorList>
    </citation>
    <scope>NUCLEOTIDE SEQUENCE [LARGE SCALE GENOMIC DNA]</scope>
    <source>
        <strain evidence="6 7">VU population</strain>
        <tissue evidence="6">Whole body</tissue>
    </source>
</reference>
<dbReference type="InterPro" id="IPR020841">
    <property type="entry name" value="PKS_Beta-ketoAc_synthase_dom"/>
</dbReference>
<dbReference type="InterPro" id="IPR045851">
    <property type="entry name" value="AMP-bd_C_sf"/>
</dbReference>
<accession>A0A226F4H2</accession>
<dbReference type="PANTHER" id="PTHR43775">
    <property type="entry name" value="FATTY ACID SYNTHASE"/>
    <property type="match status" value="1"/>
</dbReference>
<dbReference type="PROSITE" id="PS00455">
    <property type="entry name" value="AMP_BINDING"/>
    <property type="match status" value="1"/>
</dbReference>
<protein>
    <submittedName>
        <fullName evidence="6">Polyketide synthase PksJ</fullName>
    </submittedName>
</protein>
<dbReference type="Proteomes" id="UP000198287">
    <property type="component" value="Unassembled WGS sequence"/>
</dbReference>
<dbReference type="PROSITE" id="PS50075">
    <property type="entry name" value="CARRIER"/>
    <property type="match status" value="1"/>
</dbReference>
<dbReference type="SMART" id="SM00825">
    <property type="entry name" value="PKS_KS"/>
    <property type="match status" value="1"/>
</dbReference>
<keyword evidence="2" id="KW-0597">Phosphoprotein</keyword>
<feature type="domain" description="Ketosynthase family 3 (KS3)" evidence="5">
    <location>
        <begin position="891"/>
        <end position="1304"/>
    </location>
</feature>
<dbReference type="InterPro" id="IPR016039">
    <property type="entry name" value="Thiolase-like"/>
</dbReference>
<dbReference type="Pfam" id="PF00550">
    <property type="entry name" value="PP-binding"/>
    <property type="match status" value="1"/>
</dbReference>
<dbReference type="Gene3D" id="3.40.50.12780">
    <property type="entry name" value="N-terminal domain of ligase-like"/>
    <property type="match status" value="1"/>
</dbReference>
<evidence type="ECO:0000256" key="3">
    <source>
        <dbReference type="ARBA" id="ARBA00022679"/>
    </source>
</evidence>
<dbReference type="InterPro" id="IPR020845">
    <property type="entry name" value="AMP-binding_CS"/>
</dbReference>
<keyword evidence="1" id="KW-0596">Phosphopantetheine</keyword>